<dbReference type="Gene3D" id="1.20.120.450">
    <property type="entry name" value="dinb family like domain"/>
    <property type="match status" value="1"/>
</dbReference>
<organism evidence="2 3">
    <name type="scientific">Georgenia yuyongxinii</name>
    <dbReference type="NCBI Taxonomy" id="2589797"/>
    <lineage>
        <taxon>Bacteria</taxon>
        <taxon>Bacillati</taxon>
        <taxon>Actinomycetota</taxon>
        <taxon>Actinomycetes</taxon>
        <taxon>Micrococcales</taxon>
        <taxon>Bogoriellaceae</taxon>
        <taxon>Georgenia</taxon>
    </lineage>
</organism>
<dbReference type="InterPro" id="IPR007061">
    <property type="entry name" value="MST-like"/>
</dbReference>
<dbReference type="AlphaFoldDB" id="A0A5B8C951"/>
<dbReference type="SUPFAM" id="SSF109854">
    <property type="entry name" value="DinB/YfiT-like putative metalloenzymes"/>
    <property type="match status" value="1"/>
</dbReference>
<dbReference type="EMBL" id="CP040915">
    <property type="protein sequence ID" value="QDC26051.1"/>
    <property type="molecule type" value="Genomic_DNA"/>
</dbReference>
<dbReference type="OrthoDB" id="4548523at2"/>
<evidence type="ECO:0000313" key="3">
    <source>
        <dbReference type="Proteomes" id="UP000314616"/>
    </source>
</evidence>
<dbReference type="KEGG" id="gyu:FE374_16780"/>
<dbReference type="InterPro" id="IPR034660">
    <property type="entry name" value="DinB/YfiT-like"/>
</dbReference>
<dbReference type="Pfam" id="PF04978">
    <property type="entry name" value="MST"/>
    <property type="match status" value="1"/>
</dbReference>
<evidence type="ECO:0000313" key="2">
    <source>
        <dbReference type="EMBL" id="QDC26051.1"/>
    </source>
</evidence>
<feature type="region of interest" description="Disordered" evidence="1">
    <location>
        <begin position="43"/>
        <end position="152"/>
    </location>
</feature>
<name>A0A5B8C951_9MICO</name>
<feature type="region of interest" description="Disordered" evidence="1">
    <location>
        <begin position="1"/>
        <end position="25"/>
    </location>
</feature>
<reference evidence="2 3" key="1">
    <citation type="submission" date="2019-05" db="EMBL/GenBank/DDBJ databases">
        <title>Georgenia *** sp. nov., and Georgenia *** sp. nov., isolated from the intestinal contents of plateau pika (Ochotona curzoniae) in the Qinghai-Tibet plateau of China.</title>
        <authorList>
            <person name="Tian Z."/>
        </authorList>
    </citation>
    <scope>NUCLEOTIDE SEQUENCE [LARGE SCALE GENOMIC DNA]</scope>
    <source>
        <strain evidence="2 3">Z443</strain>
    </source>
</reference>
<evidence type="ECO:0000256" key="1">
    <source>
        <dbReference type="SAM" id="MobiDB-lite"/>
    </source>
</evidence>
<feature type="compositionally biased region" description="Polar residues" evidence="1">
    <location>
        <begin position="131"/>
        <end position="152"/>
    </location>
</feature>
<proteinExistence type="predicted"/>
<accession>A0A5B8C951</accession>
<protein>
    <submittedName>
        <fullName evidence="2">DUF664 domain-containing protein</fullName>
    </submittedName>
</protein>
<feature type="compositionally biased region" description="Low complexity" evidence="1">
    <location>
        <begin position="92"/>
        <end position="106"/>
    </location>
</feature>
<sequence length="152" mass="15938">MTPTVSSLTRIAGAGPSPKNDPVTNTLTSVLDQQRATVVRKLTGLSDRQARSRPVPTSTMTPMSLVRHLAAVERGGSAPTSPHCASRRRGPTVTLSGTGSSSVTTTRWRAASRCTSMSAPPPVRCSRRLAASTSPPSNRRTKRSTCGSPSPT</sequence>
<gene>
    <name evidence="2" type="ORF">FE374_16780</name>
</gene>
<dbReference type="Proteomes" id="UP000314616">
    <property type="component" value="Chromosome"/>
</dbReference>